<dbReference type="InterPro" id="IPR012341">
    <property type="entry name" value="6hp_glycosidase-like_sf"/>
</dbReference>
<dbReference type="PANTHER" id="PTHR22298">
    <property type="entry name" value="ENDO-1,4-BETA-GLUCANASE"/>
    <property type="match status" value="1"/>
</dbReference>
<dbReference type="Proteomes" id="UP000541444">
    <property type="component" value="Unassembled WGS sequence"/>
</dbReference>
<evidence type="ECO:0000256" key="6">
    <source>
        <dbReference type="ARBA" id="ARBA00023277"/>
    </source>
</evidence>
<keyword evidence="5" id="KW-0136">Cellulose degradation</keyword>
<comment type="catalytic activity">
    <reaction evidence="1">
        <text>Endohydrolysis of (1-&gt;4)-beta-D-glucosidic linkages in cellulose, lichenin and cereal beta-D-glucans.</text>
        <dbReference type="EC" id="3.2.1.4"/>
    </reaction>
</comment>
<evidence type="ECO:0000259" key="11">
    <source>
        <dbReference type="Pfam" id="PF00759"/>
    </source>
</evidence>
<keyword evidence="8" id="KW-0624">Polysaccharide degradation</keyword>
<feature type="domain" description="Glycoside hydrolase family 9" evidence="11">
    <location>
        <begin position="75"/>
        <end position="158"/>
    </location>
</feature>
<dbReference type="EC" id="3.2.1.4" evidence="3"/>
<keyword evidence="6" id="KW-0119">Carbohydrate metabolism</keyword>
<dbReference type="InterPro" id="IPR001701">
    <property type="entry name" value="Glyco_hydro_9"/>
</dbReference>
<evidence type="ECO:0000256" key="8">
    <source>
        <dbReference type="ARBA" id="ARBA00023326"/>
    </source>
</evidence>
<evidence type="ECO:0000256" key="1">
    <source>
        <dbReference type="ARBA" id="ARBA00000966"/>
    </source>
</evidence>
<feature type="region of interest" description="Disordered" evidence="10">
    <location>
        <begin position="1"/>
        <end position="22"/>
    </location>
</feature>
<comment type="similarity">
    <text evidence="2">Belongs to the glycosyl hydrolase 9 (cellulase E) family.</text>
</comment>
<evidence type="ECO:0000256" key="3">
    <source>
        <dbReference type="ARBA" id="ARBA00012601"/>
    </source>
</evidence>
<evidence type="ECO:0000313" key="12">
    <source>
        <dbReference type="EMBL" id="KAF6137076.1"/>
    </source>
</evidence>
<dbReference type="AlphaFoldDB" id="A0A7J7L367"/>
<dbReference type="InterPro" id="IPR008928">
    <property type="entry name" value="6-hairpin_glycosidase_sf"/>
</dbReference>
<proteinExistence type="inferred from homology"/>
<evidence type="ECO:0000256" key="10">
    <source>
        <dbReference type="SAM" id="MobiDB-lite"/>
    </source>
</evidence>
<evidence type="ECO:0000256" key="4">
    <source>
        <dbReference type="ARBA" id="ARBA00022801"/>
    </source>
</evidence>
<dbReference type="Gene3D" id="1.50.10.10">
    <property type="match status" value="1"/>
</dbReference>
<dbReference type="GO" id="GO:0030245">
    <property type="term" value="P:cellulose catabolic process"/>
    <property type="evidence" value="ECO:0007669"/>
    <property type="project" value="UniProtKB-KW"/>
</dbReference>
<evidence type="ECO:0000256" key="9">
    <source>
        <dbReference type="SAM" id="Coils"/>
    </source>
</evidence>
<sequence length="527" mass="59984">MESYTSKVRGNTNTSVPLDEIPNPTIRGDKTISTISKSTVLEEVEYYKYSLIGKKSVESFKGITEVARRYSPTGSDPLIFYSSTSYWDEYLWGGAWMYYYFLLNSWMYYAIGNSSYLALVTTPGLAKHAGALWGGPNFGVLSWDNKLTGAQELLTDRAAEICLSHIHELVEQPNTKFQFILEKLEDDFGLAFSPTLSLSNNWLLLRFYLVNAIDIEHWYFLGDFLIWDLGHLYLNIFHLGSAILSLNVPLYAWPVVIDDLLITCAEVAVAREGKQGFDGATASDGPRYIYVDDDDDANLGVGLCVHEICIGRLSPSSIVEYIEHTPKRKKLNVMNLSRYFFILDNCSAIIDSDCADAHQFRLPFGIQDRGFGELELMFKQDDVLHPIAISMAERVVDERCESALGMTRQNFYFVPRGSFLCEGDALGHMKTRDQLELLMKYKTRRVALKGTSKMVKQKITEINTENGKYDVEIGEVDKSIREMQESIAKLIKKRESIVANMQKELDEYEESIQDLEHDFYKVVSSSW</sequence>
<feature type="compositionally biased region" description="Polar residues" evidence="10">
    <location>
        <begin position="1"/>
        <end position="16"/>
    </location>
</feature>
<keyword evidence="13" id="KW-1185">Reference proteome</keyword>
<reference evidence="12 13" key="1">
    <citation type="journal article" date="2020" name="IScience">
        <title>Genome Sequencing of the Endangered Kingdonia uniflora (Circaeasteraceae, Ranunculales) Reveals Potential Mechanisms of Evolutionary Specialization.</title>
        <authorList>
            <person name="Sun Y."/>
            <person name="Deng T."/>
            <person name="Zhang A."/>
            <person name="Moore M.J."/>
            <person name="Landis J.B."/>
            <person name="Lin N."/>
            <person name="Zhang H."/>
            <person name="Zhang X."/>
            <person name="Huang J."/>
            <person name="Zhang X."/>
            <person name="Sun H."/>
            <person name="Wang H."/>
        </authorList>
    </citation>
    <scope>NUCLEOTIDE SEQUENCE [LARGE SCALE GENOMIC DNA]</scope>
    <source>
        <strain evidence="12">TB1705</strain>
        <tissue evidence="12">Leaf</tissue>
    </source>
</reference>
<keyword evidence="9" id="KW-0175">Coiled coil</keyword>
<gene>
    <name evidence="12" type="ORF">GIB67_030840</name>
</gene>
<keyword evidence="4" id="KW-0378">Hydrolase</keyword>
<comment type="caution">
    <text evidence="12">The sequence shown here is derived from an EMBL/GenBank/DDBJ whole genome shotgun (WGS) entry which is preliminary data.</text>
</comment>
<evidence type="ECO:0000256" key="5">
    <source>
        <dbReference type="ARBA" id="ARBA00023001"/>
    </source>
</evidence>
<evidence type="ECO:0000256" key="2">
    <source>
        <dbReference type="ARBA" id="ARBA00007072"/>
    </source>
</evidence>
<evidence type="ECO:0000256" key="7">
    <source>
        <dbReference type="ARBA" id="ARBA00023295"/>
    </source>
</evidence>
<feature type="coiled-coil region" evidence="9">
    <location>
        <begin position="480"/>
        <end position="518"/>
    </location>
</feature>
<dbReference type="SUPFAM" id="SSF48208">
    <property type="entry name" value="Six-hairpin glycosidases"/>
    <property type="match status" value="1"/>
</dbReference>
<dbReference type="GO" id="GO:0008810">
    <property type="term" value="F:cellulase activity"/>
    <property type="evidence" value="ECO:0007669"/>
    <property type="project" value="UniProtKB-EC"/>
</dbReference>
<dbReference type="OrthoDB" id="687110at2759"/>
<keyword evidence="7" id="KW-0326">Glycosidase</keyword>
<evidence type="ECO:0000313" key="13">
    <source>
        <dbReference type="Proteomes" id="UP000541444"/>
    </source>
</evidence>
<name>A0A7J7L367_9MAGN</name>
<accession>A0A7J7L367</accession>
<organism evidence="12 13">
    <name type="scientific">Kingdonia uniflora</name>
    <dbReference type="NCBI Taxonomy" id="39325"/>
    <lineage>
        <taxon>Eukaryota</taxon>
        <taxon>Viridiplantae</taxon>
        <taxon>Streptophyta</taxon>
        <taxon>Embryophyta</taxon>
        <taxon>Tracheophyta</taxon>
        <taxon>Spermatophyta</taxon>
        <taxon>Magnoliopsida</taxon>
        <taxon>Ranunculales</taxon>
        <taxon>Circaeasteraceae</taxon>
        <taxon>Kingdonia</taxon>
    </lineage>
</organism>
<protein>
    <recommendedName>
        <fullName evidence="3">cellulase</fullName>
        <ecNumber evidence="3">3.2.1.4</ecNumber>
    </recommendedName>
</protein>
<dbReference type="EMBL" id="JACGCM010002660">
    <property type="protein sequence ID" value="KAF6137076.1"/>
    <property type="molecule type" value="Genomic_DNA"/>
</dbReference>
<dbReference type="Pfam" id="PF00759">
    <property type="entry name" value="Glyco_hydro_9"/>
    <property type="match status" value="1"/>
</dbReference>